<protein>
    <submittedName>
        <fullName evidence="14">Canalicular multispecific organic anion transporter, putative</fullName>
    </submittedName>
</protein>
<feature type="domain" description="ABC transmembrane type-1" evidence="13">
    <location>
        <begin position="122"/>
        <end position="395"/>
    </location>
</feature>
<feature type="transmembrane region" description="Helical" evidence="11">
    <location>
        <begin position="929"/>
        <end position="947"/>
    </location>
</feature>
<dbReference type="SMART" id="SM00382">
    <property type="entry name" value="AAA"/>
    <property type="match status" value="2"/>
</dbReference>
<evidence type="ECO:0000256" key="1">
    <source>
        <dbReference type="ARBA" id="ARBA00004141"/>
    </source>
</evidence>
<feature type="transmembrane region" description="Helical" evidence="11">
    <location>
        <begin position="839"/>
        <end position="859"/>
    </location>
</feature>
<dbReference type="RefSeq" id="XP_004262002.1">
    <property type="nucleotide sequence ID" value="XM_004261954.1"/>
</dbReference>
<reference evidence="14 15" key="1">
    <citation type="submission" date="2012-10" db="EMBL/GenBank/DDBJ databases">
        <authorList>
            <person name="Zafar N."/>
            <person name="Inman J."/>
            <person name="Hall N."/>
            <person name="Lorenzi H."/>
            <person name="Caler E."/>
        </authorList>
    </citation>
    <scope>NUCLEOTIDE SEQUENCE [LARGE SCALE GENOMIC DNA]</scope>
    <source>
        <strain evidence="14 15">IP1</strain>
    </source>
</reference>
<evidence type="ECO:0000256" key="9">
    <source>
        <dbReference type="ARBA" id="ARBA00023136"/>
    </source>
</evidence>
<dbReference type="PROSITE" id="PS00211">
    <property type="entry name" value="ABC_TRANSPORTER_1"/>
    <property type="match status" value="2"/>
</dbReference>
<feature type="domain" description="ABC transporter" evidence="12">
    <location>
        <begin position="1023"/>
        <end position="1250"/>
    </location>
</feature>
<name>A0A0A1UF45_ENTIV</name>
<feature type="domain" description="ABC transmembrane type-1" evidence="13">
    <location>
        <begin position="770"/>
        <end position="984"/>
    </location>
</feature>
<feature type="transmembrane region" description="Helical" evidence="11">
    <location>
        <begin position="117"/>
        <end position="136"/>
    </location>
</feature>
<evidence type="ECO:0000259" key="13">
    <source>
        <dbReference type="PROSITE" id="PS50929"/>
    </source>
</evidence>
<evidence type="ECO:0000256" key="2">
    <source>
        <dbReference type="ARBA" id="ARBA00009726"/>
    </source>
</evidence>
<dbReference type="GO" id="GO:0140359">
    <property type="term" value="F:ABC-type transporter activity"/>
    <property type="evidence" value="ECO:0007669"/>
    <property type="project" value="InterPro"/>
</dbReference>
<evidence type="ECO:0000256" key="4">
    <source>
        <dbReference type="ARBA" id="ARBA00022692"/>
    </source>
</evidence>
<keyword evidence="15" id="KW-1185">Reference proteome</keyword>
<accession>A0A0A1UF45</accession>
<evidence type="ECO:0000256" key="7">
    <source>
        <dbReference type="ARBA" id="ARBA00022840"/>
    </source>
</evidence>
<dbReference type="CDD" id="cd18580">
    <property type="entry name" value="ABC_6TM_ABCC_D2"/>
    <property type="match status" value="1"/>
</dbReference>
<evidence type="ECO:0000259" key="12">
    <source>
        <dbReference type="PROSITE" id="PS50893"/>
    </source>
</evidence>
<dbReference type="InterPro" id="IPR036640">
    <property type="entry name" value="ABC1_TM_sf"/>
</dbReference>
<dbReference type="Gene3D" id="3.40.50.300">
    <property type="entry name" value="P-loop containing nucleotide triphosphate hydrolases"/>
    <property type="match status" value="2"/>
</dbReference>
<feature type="transmembrane region" description="Helical" evidence="11">
    <location>
        <begin position="156"/>
        <end position="176"/>
    </location>
</feature>
<dbReference type="InterPro" id="IPR003439">
    <property type="entry name" value="ABC_transporter-like_ATP-bd"/>
</dbReference>
<feature type="transmembrane region" description="Helical" evidence="11">
    <location>
        <begin position="350"/>
        <end position="377"/>
    </location>
</feature>
<feature type="region of interest" description="Disordered" evidence="10">
    <location>
        <begin position="1301"/>
        <end position="1343"/>
    </location>
</feature>
<evidence type="ECO:0000256" key="6">
    <source>
        <dbReference type="ARBA" id="ARBA00022741"/>
    </source>
</evidence>
<feature type="compositionally biased region" description="Polar residues" evidence="10">
    <location>
        <begin position="1302"/>
        <end position="1325"/>
    </location>
</feature>
<dbReference type="PANTHER" id="PTHR24223">
    <property type="entry name" value="ATP-BINDING CASSETTE SUB-FAMILY C"/>
    <property type="match status" value="1"/>
</dbReference>
<dbReference type="FunFam" id="1.20.1560.10:FF:000149">
    <property type="entry name" value="ATP-binding cassette protein, putative"/>
    <property type="match status" value="1"/>
</dbReference>
<comment type="subcellular location">
    <subcellularLocation>
        <location evidence="1">Membrane</location>
        <topology evidence="1">Multi-pass membrane protein</topology>
    </subcellularLocation>
</comment>
<dbReference type="PANTHER" id="PTHR24223:SF456">
    <property type="entry name" value="MULTIDRUG RESISTANCE-ASSOCIATED PROTEIN LETHAL(2)03659"/>
    <property type="match status" value="1"/>
</dbReference>
<dbReference type="Gene3D" id="1.20.1560.10">
    <property type="entry name" value="ABC transporter type 1, transmembrane domain"/>
    <property type="match status" value="2"/>
</dbReference>
<dbReference type="InterPro" id="IPR027417">
    <property type="entry name" value="P-loop_NTPase"/>
</dbReference>
<dbReference type="InterPro" id="IPR011527">
    <property type="entry name" value="ABC1_TM_dom"/>
</dbReference>
<comment type="similarity">
    <text evidence="2">Belongs to the ABC transporter superfamily. ABCC family. Conjugate transporter (TC 3.A.1.208) subfamily.</text>
</comment>
<feature type="transmembrane region" description="Helical" evidence="11">
    <location>
        <begin position="326"/>
        <end position="344"/>
    </location>
</feature>
<keyword evidence="4 11" id="KW-0812">Transmembrane</keyword>
<feature type="transmembrane region" description="Helical" evidence="11">
    <location>
        <begin position="230"/>
        <end position="250"/>
    </location>
</feature>
<dbReference type="GO" id="GO:0016020">
    <property type="term" value="C:membrane"/>
    <property type="evidence" value="ECO:0007669"/>
    <property type="project" value="UniProtKB-SubCell"/>
</dbReference>
<evidence type="ECO:0000256" key="3">
    <source>
        <dbReference type="ARBA" id="ARBA00022448"/>
    </source>
</evidence>
<dbReference type="SUPFAM" id="SSF90123">
    <property type="entry name" value="ABC transporter transmembrane region"/>
    <property type="match status" value="2"/>
</dbReference>
<dbReference type="OrthoDB" id="29192at2759"/>
<dbReference type="KEGG" id="eiv:EIN_430370"/>
<dbReference type="Proteomes" id="UP000014680">
    <property type="component" value="Unassembled WGS sequence"/>
</dbReference>
<proteinExistence type="inferred from homology"/>
<dbReference type="CDD" id="cd03244">
    <property type="entry name" value="ABCC_MRP_domain2"/>
    <property type="match status" value="1"/>
</dbReference>
<dbReference type="PROSITE" id="PS50893">
    <property type="entry name" value="ABC_TRANSPORTER_2"/>
    <property type="match status" value="2"/>
</dbReference>
<dbReference type="InterPro" id="IPR044746">
    <property type="entry name" value="ABCC_6TM_D1"/>
</dbReference>
<dbReference type="Pfam" id="PF00664">
    <property type="entry name" value="ABC_membrane"/>
    <property type="match status" value="2"/>
</dbReference>
<dbReference type="InterPro" id="IPR003593">
    <property type="entry name" value="AAA+_ATPase"/>
</dbReference>
<dbReference type="FunFam" id="1.20.1560.10:FF:000148">
    <property type="entry name" value="ATP-binding cassette protein putative"/>
    <property type="match status" value="1"/>
</dbReference>
<feature type="domain" description="ABC transporter" evidence="12">
    <location>
        <begin position="427"/>
        <end position="648"/>
    </location>
</feature>
<dbReference type="GO" id="GO:0016887">
    <property type="term" value="F:ATP hydrolysis activity"/>
    <property type="evidence" value="ECO:0007669"/>
    <property type="project" value="InterPro"/>
</dbReference>
<dbReference type="FunFam" id="3.40.50.300:FF:000997">
    <property type="entry name" value="Multidrug resistance-associated protein 1"/>
    <property type="match status" value="1"/>
</dbReference>
<keyword evidence="6" id="KW-0547">Nucleotide-binding</keyword>
<organism evidence="14 15">
    <name type="scientific">Entamoeba invadens IP1</name>
    <dbReference type="NCBI Taxonomy" id="370355"/>
    <lineage>
        <taxon>Eukaryota</taxon>
        <taxon>Amoebozoa</taxon>
        <taxon>Evosea</taxon>
        <taxon>Archamoebae</taxon>
        <taxon>Mastigamoebida</taxon>
        <taxon>Entamoebidae</taxon>
        <taxon>Entamoeba</taxon>
    </lineage>
</organism>
<sequence>MTLNKSTKEIELFSESVETSSSSTEEDAYFESTDVIENEKSQNTFKNVFKTILFRMAMKQIMKGQKGNLTVKDMNPVSKNLNVEDEVEYYKSEWKKQSLNKNPSIGKVILKREWKRFLFMYLMVAIYDLFSIAFPLECQFITKWLNKEDAPKSTGILFIFLTFCFQMIACSSSECAKKFMFTTSLRIRNGLIGVIYEKALKLNAAGIAEPGRLVNLMSNDSSTFLSNLEYFMTGIASPPMFIVLYSFMGYYVGKWVYVPLVVLAFFLIVNLCYGRVNTFFYNKFVASKDKRLSFFNEILRNIKFIKYNRWEKPLEDKVNKYRNWEIVFLYFTGFFRAMFFTFTIDVGPMMAVLMFVAMVYSEAAITLPIVVTSIALFNSIRIPIRTVGIGMANITCLNVSLKRINKFLTTPELVPITSTASKSEYAVEMSRVNYSFPNNETAFACDELKIKKGELVCVLGSVGGGKSSFLLSLLNELEKTQGDTVINGKITYTSQTPWMMNASVRENICFLTSYDKKQYQSAVYDACLATDIDSLVGGDAYVIAEKGANLSGGQRQRVNIARALYDPKDIILLDDPLSAVDFKVGTYIFENAIQKHLAKKTRIVVTNQTYFLEKADRILVIDKNQMVFNGSLEELKKSNIPASQFVKTLSKKIQKEEEQEEEIITSDASGTKTREETREIGRVPLHVYWQYIKSGSLLMFFIMWLCLAGRICALYFYNTYLTKWGKSIRPLKGAPQGDKGLFNIFAYSFVGDIAGIFLTEEAIILFCLIVSVRLHKNLIHKLLKCKLGFFDVTPMGRIINYFSRDFQNVDFTIPPTSEPLIVNITTIVIVAITICKASIYLVILVLVIAIIFVCLYIFVSKPIIELQRLEGITRAPIFVHYDQTLLGLSTIRSSNGQEQFKDKLIEKIKNNTTSLYLTKMAKYWMLQRMDWLGVFICFVTVTVLVITKLQKSMEPSLAGTALTNICNIPSTVNVFAMSIIEIETNMQSTERVLQLKKLRAEESESVKDKYHNPPPSWPSTGSVEFSDFKFRYRRGLPMVLKGINAKIVAKAKVGVVGRTGSGKSTLMAGLFRIEEAYSGKIFVDGIDISTIPLDILRKKMCILPQEATLFSGTVRDNLDPWNQMDDDKLRKVLLMVESTNQLDDVVTEGGDNFSLGQRQLICLARALLKNSKILIMDEATANIDIQTDRNIQMMVRRNFKDITVITVAHRLQTIMDSNKVMVFDKGKLKEMDTPLNLIKEKDTLFHGLVQQSGCVEELRRLAHTKKIIMSSSTSSLSSSSSSKSDKDNSVSLSPKIKVNLLANDSTRASPIQFQHTSERNNSGAQLLSRPNVEKFTDSSSSME</sequence>
<dbReference type="CDD" id="cd03250">
    <property type="entry name" value="ABCC_MRP_domain1"/>
    <property type="match status" value="1"/>
</dbReference>
<dbReference type="PROSITE" id="PS50929">
    <property type="entry name" value="ABC_TM1F"/>
    <property type="match status" value="2"/>
</dbReference>
<evidence type="ECO:0000256" key="5">
    <source>
        <dbReference type="ARBA" id="ARBA00022737"/>
    </source>
</evidence>
<dbReference type="Pfam" id="PF00005">
    <property type="entry name" value="ABC_tran"/>
    <property type="match status" value="2"/>
</dbReference>
<feature type="transmembrane region" description="Helical" evidence="11">
    <location>
        <begin position="744"/>
        <end position="772"/>
    </location>
</feature>
<dbReference type="CDD" id="cd18579">
    <property type="entry name" value="ABC_6TM_ABCC_D1"/>
    <property type="match status" value="1"/>
</dbReference>
<dbReference type="GeneID" id="14894231"/>
<dbReference type="OMA" id="QVTDAWT"/>
<dbReference type="InterPro" id="IPR017871">
    <property type="entry name" value="ABC_transporter-like_CS"/>
</dbReference>
<keyword evidence="5" id="KW-0677">Repeat</keyword>
<evidence type="ECO:0000256" key="11">
    <source>
        <dbReference type="SAM" id="Phobius"/>
    </source>
</evidence>
<dbReference type="InterPro" id="IPR050173">
    <property type="entry name" value="ABC_transporter_C-like"/>
</dbReference>
<keyword evidence="3" id="KW-0813">Transport</keyword>
<evidence type="ECO:0000313" key="14">
    <source>
        <dbReference type="EMBL" id="ELP95231.1"/>
    </source>
</evidence>
<keyword evidence="9 11" id="KW-0472">Membrane</keyword>
<dbReference type="FunFam" id="3.40.50.300:FF:002696">
    <property type="entry name" value="ATP-binding cassette protein, putative"/>
    <property type="match status" value="1"/>
</dbReference>
<keyword evidence="7" id="KW-0067">ATP-binding</keyword>
<evidence type="ECO:0000256" key="10">
    <source>
        <dbReference type="SAM" id="MobiDB-lite"/>
    </source>
</evidence>
<feature type="transmembrane region" description="Helical" evidence="11">
    <location>
        <begin position="697"/>
        <end position="717"/>
    </location>
</feature>
<dbReference type="GO" id="GO:0005524">
    <property type="term" value="F:ATP binding"/>
    <property type="evidence" value="ECO:0007669"/>
    <property type="project" value="UniProtKB-KW"/>
</dbReference>
<dbReference type="EMBL" id="KB206168">
    <property type="protein sequence ID" value="ELP95231.1"/>
    <property type="molecule type" value="Genomic_DNA"/>
</dbReference>
<dbReference type="InterPro" id="IPR044726">
    <property type="entry name" value="ABCC_6TM_D2"/>
</dbReference>
<dbReference type="SUPFAM" id="SSF52540">
    <property type="entry name" value="P-loop containing nucleoside triphosphate hydrolases"/>
    <property type="match status" value="2"/>
</dbReference>
<keyword evidence="8 11" id="KW-1133">Transmembrane helix</keyword>
<evidence type="ECO:0000256" key="8">
    <source>
        <dbReference type="ARBA" id="ARBA00022989"/>
    </source>
</evidence>
<feature type="transmembrane region" description="Helical" evidence="11">
    <location>
        <begin position="256"/>
        <end position="273"/>
    </location>
</feature>
<evidence type="ECO:0000313" key="15">
    <source>
        <dbReference type="Proteomes" id="UP000014680"/>
    </source>
</evidence>
<gene>
    <name evidence="14" type="ORF">EIN_430370</name>
</gene>
<dbReference type="VEuPathDB" id="AmoebaDB:EIN_430370"/>